<dbReference type="SUPFAM" id="SSF52540">
    <property type="entry name" value="P-loop containing nucleoside triphosphate hydrolases"/>
    <property type="match status" value="1"/>
</dbReference>
<dbReference type="InterPro" id="IPR009057">
    <property type="entry name" value="Homeodomain-like_sf"/>
</dbReference>
<dbReference type="SUPFAM" id="SSF111126">
    <property type="entry name" value="Ligand-binding domain in the NO signalling and Golgi transport"/>
    <property type="match status" value="1"/>
</dbReference>
<dbReference type="Gene3D" id="3.40.50.300">
    <property type="entry name" value="P-loop containing nucleotide triphosphate hydrolases"/>
    <property type="match status" value="1"/>
</dbReference>
<keyword evidence="3" id="KW-0805">Transcription regulation</keyword>
<name>A0ABZ0JX28_9GAMM</name>
<evidence type="ECO:0000313" key="8">
    <source>
        <dbReference type="Proteomes" id="UP001529491"/>
    </source>
</evidence>
<dbReference type="Gene3D" id="1.10.10.60">
    <property type="entry name" value="Homeodomain-like"/>
    <property type="match status" value="1"/>
</dbReference>
<dbReference type="PROSITE" id="PS00676">
    <property type="entry name" value="SIGMA54_INTERACT_2"/>
    <property type="match status" value="1"/>
</dbReference>
<dbReference type="PROSITE" id="PS00675">
    <property type="entry name" value="SIGMA54_INTERACT_1"/>
    <property type="match status" value="1"/>
</dbReference>
<dbReference type="InterPro" id="IPR010523">
    <property type="entry name" value="XylR_N"/>
</dbReference>
<organism evidence="7 8">
    <name type="scientific">Shewanella youngdeokensis</name>
    <dbReference type="NCBI Taxonomy" id="2999068"/>
    <lineage>
        <taxon>Bacteria</taxon>
        <taxon>Pseudomonadati</taxon>
        <taxon>Pseudomonadota</taxon>
        <taxon>Gammaproteobacteria</taxon>
        <taxon>Alteromonadales</taxon>
        <taxon>Shewanellaceae</taxon>
        <taxon>Shewanella</taxon>
    </lineage>
</organism>
<keyword evidence="8" id="KW-1185">Reference proteome</keyword>
<dbReference type="InterPro" id="IPR025662">
    <property type="entry name" value="Sigma_54_int_dom_ATP-bd_1"/>
</dbReference>
<dbReference type="CDD" id="cd00009">
    <property type="entry name" value="AAA"/>
    <property type="match status" value="1"/>
</dbReference>
<dbReference type="SUPFAM" id="SSF46689">
    <property type="entry name" value="Homeodomain-like"/>
    <property type="match status" value="1"/>
</dbReference>
<accession>A0ABZ0JX28</accession>
<evidence type="ECO:0000256" key="3">
    <source>
        <dbReference type="ARBA" id="ARBA00023015"/>
    </source>
</evidence>
<sequence length="542" mass="60899">MKTSQLDLRELLEFKPNGGTMSFLGRRTYLSDMFSHGLLRENVQSIVGIDTARTLITRTAFIRGWLVAEQIKRKMPEVWAEASEGKLGPMLCSMFGFGEVLSSHRTDGTSGEPLIETYFISSYEAEQQLYLVGQSQDVVCWEQAGFASGYASHVQQRTVYFIETQCQAKGDCHCHFIGNYLEQWGDEISPFLPFYKGISHDNIQQEIQKTLKTDDCFSRNFNTGFDSSSLSHASRSGYPMCYSYAMQKLLGMAINVAKVPTSVLITGESGVGKEKLVNYIYSHSERSDRPLLAVNCAAISETLIDSELFGHVKGAFTGAETNKIGLFESANGGTIFLDEVGEISLAMQAKLLRVIQEKQIRRVGDNCVKDVDVRIISATNIDLAAAVKAGKFRQDLYYRLNVIELTIPPLRNRYEDILPLARFFLEDFNIKLQRKITSFNYKTADLLLSYDWPGNIRQLANTIERAVVLSTGPQIMPEDLPEEFHKNISKASVDNGIKPLMTIEKNYIISVLDTLNNNKTLAAKKLGISLATLYRKLKEYDM</sequence>
<keyword evidence="5" id="KW-0804">Transcription</keyword>
<dbReference type="InterPro" id="IPR058031">
    <property type="entry name" value="AAA_lid_NorR"/>
</dbReference>
<feature type="domain" description="Sigma-54 factor interaction" evidence="6">
    <location>
        <begin position="239"/>
        <end position="468"/>
    </location>
</feature>
<dbReference type="InterPro" id="IPR025943">
    <property type="entry name" value="Sigma_54_int_dom_ATP-bd_2"/>
</dbReference>
<keyword evidence="1" id="KW-0547">Nucleotide-binding</keyword>
<dbReference type="InterPro" id="IPR003593">
    <property type="entry name" value="AAA+_ATPase"/>
</dbReference>
<dbReference type="Pfam" id="PF06505">
    <property type="entry name" value="XylR_N"/>
    <property type="match status" value="1"/>
</dbReference>
<evidence type="ECO:0000256" key="2">
    <source>
        <dbReference type="ARBA" id="ARBA00022840"/>
    </source>
</evidence>
<evidence type="ECO:0000256" key="1">
    <source>
        <dbReference type="ARBA" id="ARBA00022741"/>
    </source>
</evidence>
<dbReference type="RefSeq" id="WP_310472360.1">
    <property type="nucleotide sequence ID" value="NZ_CP136522.1"/>
</dbReference>
<dbReference type="Pfam" id="PF02954">
    <property type="entry name" value="HTH_8"/>
    <property type="match status" value="1"/>
</dbReference>
<dbReference type="Gene3D" id="3.30.1380.20">
    <property type="entry name" value="Trafficking protein particle complex subunit 3"/>
    <property type="match status" value="1"/>
</dbReference>
<dbReference type="Pfam" id="PF00158">
    <property type="entry name" value="Sigma54_activat"/>
    <property type="match status" value="1"/>
</dbReference>
<dbReference type="InterPro" id="IPR002078">
    <property type="entry name" value="Sigma_54_int"/>
</dbReference>
<dbReference type="InterPro" id="IPR002197">
    <property type="entry name" value="HTH_Fis"/>
</dbReference>
<dbReference type="Pfam" id="PF02830">
    <property type="entry name" value="V4R"/>
    <property type="match status" value="1"/>
</dbReference>
<dbReference type="Pfam" id="PF25601">
    <property type="entry name" value="AAA_lid_14"/>
    <property type="match status" value="1"/>
</dbReference>
<dbReference type="Proteomes" id="UP001529491">
    <property type="component" value="Chromosome"/>
</dbReference>
<dbReference type="InterPro" id="IPR027417">
    <property type="entry name" value="P-loop_NTPase"/>
</dbReference>
<evidence type="ECO:0000313" key="7">
    <source>
        <dbReference type="EMBL" id="WOT04723.1"/>
    </source>
</evidence>
<gene>
    <name evidence="7" type="ORF">RGE70_15600</name>
</gene>
<protein>
    <submittedName>
        <fullName evidence="7">Sigma-54-dependent Fis family transcriptional regulator</fullName>
    </submittedName>
</protein>
<reference evidence="7 8" key="1">
    <citation type="submission" date="2023-10" db="EMBL/GenBank/DDBJ databases">
        <title>Complete genome sequence of Shewanella sp. DAU334.</title>
        <authorList>
            <person name="Lee Y.-S."/>
            <person name="Jeong H.-R."/>
            <person name="Hwang E.-J."/>
            <person name="Choi Y.-L."/>
            <person name="Kim G.-D."/>
        </authorList>
    </citation>
    <scope>NUCLEOTIDE SEQUENCE [LARGE SCALE GENOMIC DNA]</scope>
    <source>
        <strain evidence="7 8">DAU334</strain>
    </source>
</reference>
<dbReference type="InterPro" id="IPR004096">
    <property type="entry name" value="V4R"/>
</dbReference>
<dbReference type="EMBL" id="CP136522">
    <property type="protein sequence ID" value="WOT04723.1"/>
    <property type="molecule type" value="Genomic_DNA"/>
</dbReference>
<evidence type="ECO:0000256" key="5">
    <source>
        <dbReference type="ARBA" id="ARBA00023163"/>
    </source>
</evidence>
<dbReference type="Gene3D" id="1.10.8.60">
    <property type="match status" value="1"/>
</dbReference>
<keyword evidence="4" id="KW-0238">DNA-binding</keyword>
<evidence type="ECO:0000259" key="6">
    <source>
        <dbReference type="PROSITE" id="PS50045"/>
    </source>
</evidence>
<dbReference type="PROSITE" id="PS50045">
    <property type="entry name" value="SIGMA54_INTERACT_4"/>
    <property type="match status" value="1"/>
</dbReference>
<dbReference type="InterPro" id="IPR024096">
    <property type="entry name" value="NO_sig/Golgi_transp_ligand-bd"/>
</dbReference>
<dbReference type="SMART" id="SM00382">
    <property type="entry name" value="AAA"/>
    <property type="match status" value="1"/>
</dbReference>
<dbReference type="SMART" id="SM00989">
    <property type="entry name" value="V4R"/>
    <property type="match status" value="1"/>
</dbReference>
<proteinExistence type="predicted"/>
<evidence type="ECO:0000256" key="4">
    <source>
        <dbReference type="ARBA" id="ARBA00023125"/>
    </source>
</evidence>
<dbReference type="InterPro" id="IPR025944">
    <property type="entry name" value="Sigma_54_int_dom_CS"/>
</dbReference>
<dbReference type="PROSITE" id="PS00688">
    <property type="entry name" value="SIGMA54_INTERACT_3"/>
    <property type="match status" value="1"/>
</dbReference>
<dbReference type="PANTHER" id="PTHR32071">
    <property type="entry name" value="TRANSCRIPTIONAL REGULATORY PROTEIN"/>
    <property type="match status" value="1"/>
</dbReference>
<keyword evidence="2" id="KW-0067">ATP-binding</keyword>
<dbReference type="PRINTS" id="PR01590">
    <property type="entry name" value="HTHFIS"/>
</dbReference>